<reference evidence="1 2" key="1">
    <citation type="submission" date="2024-06" db="EMBL/GenBank/DDBJ databases">
        <title>Genomic Encyclopedia of Type Strains, Phase IV (KMG-IV): sequencing the most valuable type-strain genomes for metagenomic binning, comparative biology and taxonomic classification.</title>
        <authorList>
            <person name="Goeker M."/>
        </authorList>
    </citation>
    <scope>NUCLEOTIDE SEQUENCE [LARGE SCALE GENOMIC DNA]</scope>
    <source>
        <strain evidence="1 2">DSM 21331</strain>
    </source>
</reference>
<dbReference type="InterPro" id="IPR025048">
    <property type="entry name" value="DUF3987"/>
</dbReference>
<keyword evidence="2" id="KW-1185">Reference proteome</keyword>
<accession>A0ABV2L9P1</accession>
<sequence length="457" mass="50836">MDISDRMQCPPDFPAAAAIVAMGSVLGRQIGIRPKCLDNWTEVANLWGLIVGRPGTMKSPAMNEALGPLRRLEAKARDEHLEALTSYEREANIHKLRKNAAEEYAKKKFKISPNATLDVEIPAEPDTPKAKRFIVSDATYEALGAILVNNPNGILAFRDELVALLKTLDKEEYAAARGFFLSAWDGKQGYTFDRIGRGHQHIESVCVSMLGSTQPGKLATYIGRALKGGDGDDGMIQRFGVLTWPDQGQEWRNVDRLPDSSAKELVHKVFDWLSRPNWAHVQPSINPDDNSRYLSFDPQASELFIAWLGDLESELRSGILHVSLESHFAKYRKLVPALALINHMADGQSGFITTASLERAIGYATYLKTHAKRAYSAGLRSEATAAAAILSRIRKGELADGFTLREIHQRDWSNLTDRDQIKSGLDMLLDYEWLRYTEISTGGRPKGIYSINPTGLR</sequence>
<dbReference type="Pfam" id="PF13148">
    <property type="entry name" value="DUF3987"/>
    <property type="match status" value="1"/>
</dbReference>
<evidence type="ECO:0000313" key="2">
    <source>
        <dbReference type="Proteomes" id="UP001549145"/>
    </source>
</evidence>
<name>A0ABV2L9P1_9HYPH</name>
<evidence type="ECO:0000313" key="1">
    <source>
        <dbReference type="EMBL" id="MET3694566.1"/>
    </source>
</evidence>
<organism evidence="1 2">
    <name type="scientific">Methylobacterium goesingense</name>
    <dbReference type="NCBI Taxonomy" id="243690"/>
    <lineage>
        <taxon>Bacteria</taxon>
        <taxon>Pseudomonadati</taxon>
        <taxon>Pseudomonadota</taxon>
        <taxon>Alphaproteobacteria</taxon>
        <taxon>Hyphomicrobiales</taxon>
        <taxon>Methylobacteriaceae</taxon>
        <taxon>Methylobacterium</taxon>
    </lineage>
</organism>
<comment type="caution">
    <text evidence="1">The sequence shown here is derived from an EMBL/GenBank/DDBJ whole genome shotgun (WGS) entry which is preliminary data.</text>
</comment>
<protein>
    <submittedName>
        <fullName evidence="1">DNA primase/helicase</fullName>
    </submittedName>
</protein>
<dbReference type="EMBL" id="JBEPMM010000016">
    <property type="protein sequence ID" value="MET3694566.1"/>
    <property type="molecule type" value="Genomic_DNA"/>
</dbReference>
<proteinExistence type="predicted"/>
<gene>
    <name evidence="1" type="ORF">ABID43_004128</name>
</gene>
<dbReference type="Proteomes" id="UP001549145">
    <property type="component" value="Unassembled WGS sequence"/>
</dbReference>
<dbReference type="RefSeq" id="WP_238282268.1">
    <property type="nucleotide sequence ID" value="NZ_BPQL01000161.1"/>
</dbReference>